<dbReference type="InterPro" id="IPR001245">
    <property type="entry name" value="Ser-Thr/Tyr_kinase_cat_dom"/>
</dbReference>
<feature type="region of interest" description="Disordered" evidence="18">
    <location>
        <begin position="566"/>
        <end position="591"/>
    </location>
</feature>
<reference evidence="20" key="3">
    <citation type="submission" date="2025-08" db="UniProtKB">
        <authorList>
            <consortium name="Ensembl"/>
        </authorList>
    </citation>
    <scope>IDENTIFICATION</scope>
    <source>
        <strain evidence="20">17573</strain>
    </source>
</reference>
<evidence type="ECO:0000256" key="5">
    <source>
        <dbReference type="ARBA" id="ARBA00022490"/>
    </source>
</evidence>
<dbReference type="GO" id="GO:0106310">
    <property type="term" value="F:protein serine kinase activity"/>
    <property type="evidence" value="ECO:0007669"/>
    <property type="project" value="RHEA"/>
</dbReference>
<dbReference type="AlphaFoldDB" id="F7HR19"/>
<evidence type="ECO:0000259" key="19">
    <source>
        <dbReference type="PROSITE" id="PS50011"/>
    </source>
</evidence>
<dbReference type="InterPro" id="IPR051681">
    <property type="entry name" value="Ser/Thr_Kinases-Pseudokinases"/>
</dbReference>
<dbReference type="InterPro" id="IPR011009">
    <property type="entry name" value="Kinase-like_dom_sf"/>
</dbReference>
<dbReference type="Ensembl" id="ENSMMUT00000033514.4">
    <property type="protein sequence ID" value="ENSMMUP00000031368.4"/>
    <property type="gene ID" value="ENSMMUG00000023814.4"/>
</dbReference>
<keyword evidence="17" id="KW-0175">Coiled coil</keyword>
<dbReference type="SMR" id="F7HR19"/>
<feature type="binding site" evidence="16">
    <location>
        <position position="195"/>
    </location>
    <ligand>
        <name>ATP</name>
        <dbReference type="ChEBI" id="CHEBI:30616"/>
    </ligand>
</feature>
<feature type="compositionally biased region" description="Basic residues" evidence="18">
    <location>
        <begin position="518"/>
        <end position="530"/>
    </location>
</feature>
<feature type="region of interest" description="Disordered" evidence="18">
    <location>
        <begin position="92"/>
        <end position="111"/>
    </location>
</feature>
<comment type="similarity">
    <text evidence="3 15">Belongs to the protein kinase superfamily. STE Ser/Thr protein kinase family. MAP kinase kinase kinase subfamily.</text>
</comment>
<reference evidence="20" key="4">
    <citation type="submission" date="2025-09" db="UniProtKB">
        <authorList>
            <consortium name="Ensembl"/>
        </authorList>
    </citation>
    <scope>IDENTIFICATION</scope>
    <source>
        <strain evidence="20">17573</strain>
    </source>
</reference>
<evidence type="ECO:0000256" key="15">
    <source>
        <dbReference type="PIRNR" id="PIRNR038165"/>
    </source>
</evidence>
<reference evidence="21" key="1">
    <citation type="journal article" date="2007" name="Science">
        <title>Evolutionary and biomedical insights from the rhesus macaque genome.</title>
        <authorList>
            <person name="Gibbs R.A."/>
            <person name="Rogers J."/>
            <person name="Katze M.G."/>
            <person name="Bumgarner R."/>
            <person name="Weinstock G.M."/>
            <person name="Mardis E.R."/>
            <person name="Remington K.A."/>
            <person name="Strausberg R.L."/>
            <person name="Venter J.C."/>
            <person name="Wilson R.K."/>
            <person name="Batzer M.A."/>
            <person name="Bustamante C.D."/>
            <person name="Eichler E.E."/>
            <person name="Hahn M.W."/>
            <person name="Hardison R.C."/>
            <person name="Makova K.D."/>
            <person name="Miller W."/>
            <person name="Milosavljevic A."/>
            <person name="Palermo R.E."/>
            <person name="Siepel A."/>
            <person name="Sikela J.M."/>
            <person name="Attaway T."/>
            <person name="Bell S."/>
            <person name="Bernard K.E."/>
            <person name="Buhay C.J."/>
            <person name="Chandrabose M.N."/>
            <person name="Dao M."/>
            <person name="Davis C."/>
            <person name="Delehaunty K.D."/>
            <person name="Ding Y."/>
            <person name="Dinh H.H."/>
            <person name="Dugan-Rocha S."/>
            <person name="Fulton L.A."/>
            <person name="Gabisi R.A."/>
            <person name="Garner T.T."/>
            <person name="Godfrey J."/>
            <person name="Hawes A.C."/>
            <person name="Hernandez J."/>
            <person name="Hines S."/>
            <person name="Holder M."/>
            <person name="Hume J."/>
            <person name="Jhangiani S.N."/>
            <person name="Joshi V."/>
            <person name="Khan Z.M."/>
            <person name="Kirkness E.F."/>
            <person name="Cree A."/>
            <person name="Fowler R.G."/>
            <person name="Lee S."/>
            <person name="Lewis L.R."/>
            <person name="Li Z."/>
            <person name="Liu Y.-S."/>
            <person name="Moore S.M."/>
            <person name="Muzny D."/>
            <person name="Nazareth L.V."/>
            <person name="Ngo D.N."/>
            <person name="Okwuonu G.O."/>
            <person name="Pai G."/>
            <person name="Parker D."/>
            <person name="Paul H.A."/>
            <person name="Pfannkoch C."/>
            <person name="Pohl C.S."/>
            <person name="Rogers Y.-H.C."/>
            <person name="Ruiz S.J."/>
            <person name="Sabo A."/>
            <person name="Santibanez J."/>
            <person name="Schneider B.W."/>
            <person name="Smith S.M."/>
            <person name="Sodergren E."/>
            <person name="Svatek A.F."/>
            <person name="Utterback T.R."/>
            <person name="Vattathil S."/>
            <person name="Warren W."/>
            <person name="White C.S."/>
            <person name="Chinwalla A.T."/>
            <person name="Feng Y."/>
            <person name="Halpern A.L."/>
            <person name="Hillier L.W."/>
            <person name="Huang X."/>
            <person name="Minx P."/>
            <person name="Nelson J.O."/>
            <person name="Pepin K.H."/>
            <person name="Qin X."/>
            <person name="Sutton G.G."/>
            <person name="Venter E."/>
            <person name="Walenz B.P."/>
            <person name="Wallis J.W."/>
            <person name="Worley K.C."/>
            <person name="Yang S.-P."/>
            <person name="Jones S.M."/>
            <person name="Marra M.A."/>
            <person name="Rocchi M."/>
            <person name="Schein J.E."/>
            <person name="Baertsch R."/>
            <person name="Clarke L."/>
            <person name="Csuros M."/>
            <person name="Glasscock J."/>
            <person name="Harris R.A."/>
            <person name="Havlak P."/>
            <person name="Jackson A.R."/>
            <person name="Jiang H."/>
            <person name="Liu Y."/>
            <person name="Messina D.N."/>
            <person name="Shen Y."/>
            <person name="Song H.X.-Z."/>
            <person name="Wylie T."/>
            <person name="Zhang L."/>
            <person name="Birney E."/>
            <person name="Han K."/>
            <person name="Konkel M.K."/>
            <person name="Lee J."/>
            <person name="Smit A.F.A."/>
            <person name="Ullmer B."/>
            <person name="Wang H."/>
            <person name="Xing J."/>
            <person name="Burhans R."/>
            <person name="Cheng Z."/>
            <person name="Karro J.E."/>
            <person name="Ma J."/>
            <person name="Raney B."/>
            <person name="She X."/>
            <person name="Cox M.J."/>
            <person name="Demuth J.P."/>
            <person name="Dumas L.J."/>
            <person name="Han S.-G."/>
            <person name="Hopkins J."/>
            <person name="Karimpour-Fard A."/>
            <person name="Kim Y.H."/>
            <person name="Pollack J.R."/>
            <person name="Vinar T."/>
            <person name="Addo-Quaye C."/>
            <person name="Degenhardt J."/>
            <person name="Denby A."/>
            <person name="Hubisz M.J."/>
            <person name="Indap A."/>
            <person name="Kosiol C."/>
            <person name="Lahn B.T."/>
            <person name="Lawson H.A."/>
            <person name="Marklein A."/>
            <person name="Nielsen R."/>
            <person name="Vallender E.J."/>
            <person name="Clark A.G."/>
            <person name="Ferguson B."/>
            <person name="Hernandez R.D."/>
            <person name="Hirani K."/>
            <person name="Kehrer-Sawatzki H."/>
            <person name="Kolb J."/>
            <person name="Patil S."/>
            <person name="Pu L.-L."/>
            <person name="Ren Y."/>
            <person name="Smith D.G."/>
            <person name="Wheeler D.A."/>
            <person name="Schenck I."/>
            <person name="Ball E.V."/>
            <person name="Chen R."/>
            <person name="Cooper D.N."/>
            <person name="Giardine B."/>
            <person name="Hsu F."/>
            <person name="Kent W.J."/>
            <person name="Lesk A."/>
            <person name="Nelson D.L."/>
            <person name="O'brien W.E."/>
            <person name="Pruefer K."/>
            <person name="Stenson P.D."/>
            <person name="Wallace J.C."/>
            <person name="Ke H."/>
            <person name="Liu X.-M."/>
            <person name="Wang P."/>
            <person name="Xiang A.P."/>
            <person name="Yang F."/>
            <person name="Barber G.P."/>
            <person name="Haussler D."/>
            <person name="Karolchik D."/>
            <person name="Kern A.D."/>
            <person name="Kuhn R.M."/>
            <person name="Smith K.E."/>
            <person name="Zwieg A.S."/>
        </authorList>
    </citation>
    <scope>NUCLEOTIDE SEQUENCE [LARGE SCALE GENOMIC DNA]</scope>
    <source>
        <strain evidence="21">17573</strain>
    </source>
</reference>
<dbReference type="ExpressionAtlas" id="F7HR19">
    <property type="expression patterns" value="baseline"/>
</dbReference>
<evidence type="ECO:0000313" key="22">
    <source>
        <dbReference type="VGNC" id="VGNC:74494"/>
    </source>
</evidence>
<keyword evidence="5" id="KW-0963">Cytoplasm</keyword>
<dbReference type="Pfam" id="PF07714">
    <property type="entry name" value="PK_Tyr_Ser-Thr"/>
    <property type="match status" value="1"/>
</dbReference>
<dbReference type="PROSITE" id="PS50011">
    <property type="entry name" value="PROTEIN_KINASE_DOM"/>
    <property type="match status" value="1"/>
</dbReference>
<evidence type="ECO:0000256" key="10">
    <source>
        <dbReference type="ARBA" id="ARBA00022777"/>
    </source>
</evidence>
<feature type="compositionally biased region" description="Low complexity" evidence="18">
    <location>
        <begin position="503"/>
        <end position="517"/>
    </location>
</feature>
<evidence type="ECO:0000256" key="18">
    <source>
        <dbReference type="SAM" id="MobiDB-lite"/>
    </source>
</evidence>
<keyword evidence="12" id="KW-0472">Membrane</keyword>
<evidence type="ECO:0000256" key="3">
    <source>
        <dbReference type="ARBA" id="ARBA00006529"/>
    </source>
</evidence>
<keyword evidence="10 15" id="KW-0418">Kinase</keyword>
<comment type="subcellular location">
    <subcellularLocation>
        <location evidence="2">Cytoplasm</location>
    </subcellularLocation>
    <subcellularLocation>
        <location evidence="1">Membrane</location>
        <topology evidence="1">Peripheral membrane protein</topology>
    </subcellularLocation>
</comment>
<dbReference type="GO" id="GO:0005524">
    <property type="term" value="F:ATP binding"/>
    <property type="evidence" value="ECO:0007669"/>
    <property type="project" value="UniProtKB-KW"/>
</dbReference>
<feature type="region of interest" description="Disordered" evidence="18">
    <location>
        <begin position="680"/>
        <end position="770"/>
    </location>
</feature>
<feature type="binding site" evidence="16">
    <location>
        <begin position="174"/>
        <end position="182"/>
    </location>
    <ligand>
        <name>ATP</name>
        <dbReference type="ChEBI" id="CHEBI:30616"/>
    </ligand>
</feature>
<dbReference type="PANTHER" id="PTHR44329:SF14">
    <property type="entry name" value="MITOGEN-ACTIVATED PROTEIN KINASE KINASE KINASE 13"/>
    <property type="match status" value="1"/>
</dbReference>
<reference evidence="20" key="2">
    <citation type="submission" date="2019-01" db="EMBL/GenBank/DDBJ databases">
        <authorList>
            <person name="Graves T."/>
            <person name="Eichler E.E."/>
            <person name="Wilson R.K."/>
        </authorList>
    </citation>
    <scope>NUCLEOTIDE SEQUENCE [LARGE SCALE GENOMIC DNA]</scope>
    <source>
        <strain evidence="20">17573</strain>
    </source>
</reference>
<evidence type="ECO:0000256" key="11">
    <source>
        <dbReference type="ARBA" id="ARBA00022840"/>
    </source>
</evidence>
<sequence>MANFQEHLSCSSSPHLPFSESKTFNGLQDELAAMGNHPSPKLLEDQQEKGMVRTELIESVNSPITTTVLTSVSEDSRDQFENSVLQLREHDESEMAVSQGNSNTMDGESTSGTEDIKIQFSRSGSGSGGFLEGLFGCLRPVWNIIGKAYSTDYKLQQQDTWEVPFEEISELQWLGSGAQGAVFLGKFRAEEVAIKKVREQNETDIKHLRKLKHPNIIAFNVLVTHTDAVKISDFGTSKELSDKSTKMSFAGTVAWMAPEVIRNEPVSEKVDIWSFGVVLWELLTGEIPYKDVDSSAIIWGVGSNSLHLPVPSTCPDGFKILMKQTWQSKPRNRPSFRQTLMHLDIASADVLATPQETYFKSQAEWREEVKKHFEKIKSEGTCIHRLDEELIRRRREELRHALDIREHYERKLERANNLYMELSAIMLQLEMREKELIKREQAVEKKYPGTYKRHPVRPIIHSNAMEKLMKRKGVPHKSGMQTKRPDLLRSEGIPSTEVAPTASPLSISPKMSTSSSKSRYRSKPRHRRGNSRGSHSDFAAILKNQPAQENSPHPAYLHQAQSQYPSLHHHNSLQQQYQQPPPAMSQSHHPRLNMHGQDIATCANNLRYFGPAAALRSPLSNHAQRQLPGSSPDLISTAMAADCWRSSEPDKGQAGPWGCCQADPYDPCLQCRPEQYGSLDIPSAEPVGRSPDLSKSPAHNPLLENAQSSEKMEENEFSGCRSESSLGTSHLVTPPALPRKTRPLQKSGDDSSEEEEGEVDSEVEFPRRQRPHRCISSCQSYSTFSSENFSVSDGEEGNTSDHSNSPDELADKLEDRLAEKLDDLLSQTPEIPIDISSHSDGLSDKECAVRRVKTQMSLGKLCVEERGYENPMQFEESDCDSSDGECSDATVRTNKHYSSATW</sequence>
<evidence type="ECO:0000256" key="6">
    <source>
        <dbReference type="ARBA" id="ARBA00022527"/>
    </source>
</evidence>
<dbReference type="FunFam" id="1.10.510.10:FF:000087">
    <property type="entry name" value="Mitogen-activated protein kinase kinase kinase 12"/>
    <property type="match status" value="1"/>
</dbReference>
<dbReference type="GeneTree" id="ENSGT00940000158216"/>
<feature type="compositionally biased region" description="Polar residues" evidence="18">
    <location>
        <begin position="721"/>
        <end position="731"/>
    </location>
</feature>
<name>F7HR19_MACMU</name>
<evidence type="ECO:0000256" key="16">
    <source>
        <dbReference type="PIRSR" id="PIRSR038165-51"/>
    </source>
</evidence>
<protein>
    <recommendedName>
        <fullName evidence="4 15">Mitogen-activated protein kinase kinase kinase</fullName>
        <ecNumber evidence="4 15">2.7.11.25</ecNumber>
    </recommendedName>
</protein>
<dbReference type="Proteomes" id="UP000006718">
    <property type="component" value="Chromosome 2"/>
</dbReference>
<keyword evidence="6 15" id="KW-0723">Serine/threonine-protein kinase</keyword>
<feature type="compositionally biased region" description="Acidic residues" evidence="18">
    <location>
        <begin position="750"/>
        <end position="763"/>
    </location>
</feature>
<keyword evidence="7 15" id="KW-0808">Transferase</keyword>
<keyword evidence="8" id="KW-0677">Repeat</keyword>
<dbReference type="VGNC" id="VGNC:74494">
    <property type="gene designation" value="MAP3K13"/>
</dbReference>
<dbReference type="EC" id="2.7.11.25" evidence="4 15"/>
<proteinExistence type="inferred from homology"/>
<evidence type="ECO:0000256" key="12">
    <source>
        <dbReference type="ARBA" id="ARBA00023136"/>
    </source>
</evidence>
<feature type="region of interest" description="Disordered" evidence="18">
    <location>
        <begin position="782"/>
        <end position="809"/>
    </location>
</feature>
<keyword evidence="11 15" id="KW-0067">ATP-binding</keyword>
<evidence type="ECO:0000256" key="8">
    <source>
        <dbReference type="ARBA" id="ARBA00022737"/>
    </source>
</evidence>
<evidence type="ECO:0000256" key="4">
    <source>
        <dbReference type="ARBA" id="ARBA00012406"/>
    </source>
</evidence>
<feature type="compositionally biased region" description="Polar residues" evidence="18">
    <location>
        <begin position="782"/>
        <end position="791"/>
    </location>
</feature>
<feature type="region of interest" description="Disordered" evidence="18">
    <location>
        <begin position="1"/>
        <end position="22"/>
    </location>
</feature>
<keyword evidence="9 15" id="KW-0547">Nucleotide-binding</keyword>
<dbReference type="PANTHER" id="PTHR44329">
    <property type="entry name" value="SERINE/THREONINE-PROTEIN KINASE TNNI3K-RELATED"/>
    <property type="match status" value="1"/>
</dbReference>
<feature type="compositionally biased region" description="Polar residues" evidence="18">
    <location>
        <begin position="96"/>
        <end position="111"/>
    </location>
</feature>
<dbReference type="InterPro" id="IPR000719">
    <property type="entry name" value="Prot_kinase_dom"/>
</dbReference>
<evidence type="ECO:0000256" key="14">
    <source>
        <dbReference type="ARBA" id="ARBA00048329"/>
    </source>
</evidence>
<evidence type="ECO:0000256" key="1">
    <source>
        <dbReference type="ARBA" id="ARBA00004170"/>
    </source>
</evidence>
<dbReference type="GO" id="GO:0004709">
    <property type="term" value="F:MAP kinase kinase kinase activity"/>
    <property type="evidence" value="ECO:0007669"/>
    <property type="project" value="UniProtKB-EC"/>
</dbReference>
<evidence type="ECO:0000256" key="9">
    <source>
        <dbReference type="ARBA" id="ARBA00022741"/>
    </source>
</evidence>
<gene>
    <name evidence="20 22" type="primary">MAP3K13</name>
</gene>
<organism evidence="20 21">
    <name type="scientific">Macaca mulatta</name>
    <name type="common">Rhesus macaque</name>
    <dbReference type="NCBI Taxonomy" id="9544"/>
    <lineage>
        <taxon>Eukaryota</taxon>
        <taxon>Metazoa</taxon>
        <taxon>Chordata</taxon>
        <taxon>Craniata</taxon>
        <taxon>Vertebrata</taxon>
        <taxon>Euteleostomi</taxon>
        <taxon>Mammalia</taxon>
        <taxon>Eutheria</taxon>
        <taxon>Euarchontoglires</taxon>
        <taxon>Primates</taxon>
        <taxon>Haplorrhini</taxon>
        <taxon>Catarrhini</taxon>
        <taxon>Cercopithecidae</taxon>
        <taxon>Cercopithecinae</taxon>
        <taxon>Macaca</taxon>
    </lineage>
</organism>
<evidence type="ECO:0000256" key="2">
    <source>
        <dbReference type="ARBA" id="ARBA00004496"/>
    </source>
</evidence>
<dbReference type="SUPFAM" id="SSF56112">
    <property type="entry name" value="Protein kinase-like (PK-like)"/>
    <property type="match status" value="1"/>
</dbReference>
<dbReference type="Bgee" id="ENSMMUG00000023814">
    <property type="expression patterns" value="Expressed in ileum and 22 other cell types or tissues"/>
</dbReference>
<feature type="coiled-coil region" evidence="17">
    <location>
        <begin position="398"/>
        <end position="432"/>
    </location>
</feature>
<evidence type="ECO:0000256" key="7">
    <source>
        <dbReference type="ARBA" id="ARBA00022679"/>
    </source>
</evidence>
<dbReference type="Gene3D" id="1.10.510.10">
    <property type="entry name" value="Transferase(Phosphotransferase) domain 1"/>
    <property type="match status" value="1"/>
</dbReference>
<dbReference type="GO" id="GO:0005737">
    <property type="term" value="C:cytoplasm"/>
    <property type="evidence" value="ECO:0007669"/>
    <property type="project" value="UniProtKB-SubCell"/>
</dbReference>
<dbReference type="VEuPathDB" id="HostDB:ENSMMUG00000023814"/>
<feature type="region of interest" description="Disordered" evidence="18">
    <location>
        <begin position="471"/>
        <end position="535"/>
    </location>
</feature>
<evidence type="ECO:0000313" key="20">
    <source>
        <dbReference type="Ensembl" id="ENSMMUP00000031368.4"/>
    </source>
</evidence>
<dbReference type="PIRSF" id="PIRSF038165">
    <property type="entry name" value="MAPKKK12_MAPKKK13"/>
    <property type="match status" value="1"/>
</dbReference>
<dbReference type="GO" id="GO:0016020">
    <property type="term" value="C:membrane"/>
    <property type="evidence" value="ECO:0007669"/>
    <property type="project" value="UniProtKB-SubCell"/>
</dbReference>
<accession>F7HR19</accession>
<evidence type="ECO:0000256" key="13">
    <source>
        <dbReference type="ARBA" id="ARBA00047559"/>
    </source>
</evidence>
<evidence type="ECO:0000313" key="21">
    <source>
        <dbReference type="Proteomes" id="UP000006718"/>
    </source>
</evidence>
<feature type="domain" description="Protein kinase" evidence="19">
    <location>
        <begin position="28"/>
        <end position="345"/>
    </location>
</feature>
<comment type="catalytic activity">
    <reaction evidence="14">
        <text>L-seryl-[protein] + ATP = O-phospho-L-seryl-[protein] + ADP + H(+)</text>
        <dbReference type="Rhea" id="RHEA:17989"/>
        <dbReference type="Rhea" id="RHEA-COMP:9863"/>
        <dbReference type="Rhea" id="RHEA-COMP:11604"/>
        <dbReference type="ChEBI" id="CHEBI:15378"/>
        <dbReference type="ChEBI" id="CHEBI:29999"/>
        <dbReference type="ChEBI" id="CHEBI:30616"/>
        <dbReference type="ChEBI" id="CHEBI:83421"/>
        <dbReference type="ChEBI" id="CHEBI:456216"/>
        <dbReference type="EC" id="2.7.11.25"/>
    </reaction>
</comment>
<evidence type="ECO:0000256" key="17">
    <source>
        <dbReference type="SAM" id="Coils"/>
    </source>
</evidence>
<dbReference type="InterPro" id="IPR017419">
    <property type="entry name" value="MAP3K12_MAP3K13"/>
</dbReference>
<comment type="catalytic activity">
    <reaction evidence="13">
        <text>L-threonyl-[protein] + ATP = O-phospho-L-threonyl-[protein] + ADP + H(+)</text>
        <dbReference type="Rhea" id="RHEA:46608"/>
        <dbReference type="Rhea" id="RHEA-COMP:11060"/>
        <dbReference type="Rhea" id="RHEA-COMP:11605"/>
        <dbReference type="ChEBI" id="CHEBI:15378"/>
        <dbReference type="ChEBI" id="CHEBI:30013"/>
        <dbReference type="ChEBI" id="CHEBI:30616"/>
        <dbReference type="ChEBI" id="CHEBI:61977"/>
        <dbReference type="ChEBI" id="CHEBI:456216"/>
        <dbReference type="EC" id="2.7.11.25"/>
    </reaction>
</comment>
<keyword evidence="21" id="KW-1185">Reference proteome</keyword>